<proteinExistence type="predicted"/>
<accession>A0A6J7WZC4</accession>
<gene>
    <name evidence="1" type="ORF">UFOVP371_55</name>
</gene>
<evidence type="ECO:0000313" key="1">
    <source>
        <dbReference type="EMBL" id="CAB5223090.1"/>
    </source>
</evidence>
<protein>
    <submittedName>
        <fullName evidence="1">Uncharacterized protein</fullName>
    </submittedName>
</protein>
<reference evidence="1" key="1">
    <citation type="submission" date="2020-05" db="EMBL/GenBank/DDBJ databases">
        <authorList>
            <person name="Chiriac C."/>
            <person name="Salcher M."/>
            <person name="Ghai R."/>
            <person name="Kavagutti S V."/>
        </authorList>
    </citation>
    <scope>NUCLEOTIDE SEQUENCE</scope>
</reference>
<organism evidence="1">
    <name type="scientific">uncultured Caudovirales phage</name>
    <dbReference type="NCBI Taxonomy" id="2100421"/>
    <lineage>
        <taxon>Viruses</taxon>
        <taxon>Duplodnaviria</taxon>
        <taxon>Heunggongvirae</taxon>
        <taxon>Uroviricota</taxon>
        <taxon>Caudoviricetes</taxon>
        <taxon>Peduoviridae</taxon>
        <taxon>Maltschvirus</taxon>
        <taxon>Maltschvirus maltsch</taxon>
    </lineage>
</organism>
<name>A0A6J7WZC4_9CAUD</name>
<sequence>MHIAVNTASQFRDEFRACGRAEQFSYEALGLLFDYLDQSDDSYELDVIAICCEYSEQTIEEIASSYSIDLSEADAESGTYEEQCRQIVFDYLSDRTSVLGDTASGFVYCSSF</sequence>
<dbReference type="EMBL" id="LR798312">
    <property type="protein sequence ID" value="CAB5223090.1"/>
    <property type="molecule type" value="Genomic_DNA"/>
</dbReference>